<dbReference type="HOGENOM" id="CLU_1685601_0_0_11"/>
<protein>
    <recommendedName>
        <fullName evidence="4">SDR family oxidoreductase</fullName>
    </recommendedName>
</protein>
<dbReference type="Proteomes" id="UP000029095">
    <property type="component" value="Unassembled WGS sequence"/>
</dbReference>
<evidence type="ECO:0008006" key="4">
    <source>
        <dbReference type="Google" id="ProtNLM"/>
    </source>
</evidence>
<evidence type="ECO:0000256" key="1">
    <source>
        <dbReference type="SAM" id="MobiDB-lite"/>
    </source>
</evidence>
<dbReference type="Gene3D" id="3.40.50.720">
    <property type="entry name" value="NAD(P)-binding Rossmann-like Domain"/>
    <property type="match status" value="1"/>
</dbReference>
<organism evidence="2 3">
    <name type="scientific">Streptomyces mutabilis</name>
    <dbReference type="NCBI Taxonomy" id="67332"/>
    <lineage>
        <taxon>Bacteria</taxon>
        <taxon>Bacillati</taxon>
        <taxon>Actinomycetota</taxon>
        <taxon>Actinomycetes</taxon>
        <taxon>Kitasatosporales</taxon>
        <taxon>Streptomycetaceae</taxon>
        <taxon>Streptomyces</taxon>
    </lineage>
</organism>
<dbReference type="InterPro" id="IPR036291">
    <property type="entry name" value="NAD(P)-bd_dom_sf"/>
</dbReference>
<evidence type="ECO:0000313" key="2">
    <source>
        <dbReference type="EMBL" id="KFG77066.1"/>
    </source>
</evidence>
<dbReference type="AlphaFoldDB" id="A0A086N7E8"/>
<evidence type="ECO:0000313" key="3">
    <source>
        <dbReference type="Proteomes" id="UP000029095"/>
    </source>
</evidence>
<comment type="caution">
    <text evidence="2">The sequence shown here is derived from an EMBL/GenBank/DDBJ whole genome shotgun (WGS) entry which is preliminary data.</text>
</comment>
<accession>A0A086N7E8</accession>
<name>A0A086N7E8_9ACTN</name>
<feature type="region of interest" description="Disordered" evidence="1">
    <location>
        <begin position="1"/>
        <end position="21"/>
    </location>
</feature>
<dbReference type="STRING" id="1915400.FM21_13735"/>
<gene>
    <name evidence="2" type="ORF">FM21_13735</name>
</gene>
<keyword evidence="3" id="KW-1185">Reference proteome</keyword>
<dbReference type="EMBL" id="JNFQ01000001">
    <property type="protein sequence ID" value="KFG77066.1"/>
    <property type="molecule type" value="Genomic_DNA"/>
</dbReference>
<proteinExistence type="predicted"/>
<reference evidence="2 3" key="1">
    <citation type="submission" date="2014-05" db="EMBL/GenBank/DDBJ databases">
        <title>Complete genome sequence of the Streptomyces mutabilis TRM45540.</title>
        <authorList>
            <person name="Luo X."/>
            <person name="Zhang L."/>
        </authorList>
    </citation>
    <scope>NUCLEOTIDE SEQUENCE [LARGE SCALE GENOMIC DNA]</scope>
    <source>
        <strain evidence="2 3">TRM45540</strain>
    </source>
</reference>
<dbReference type="SUPFAM" id="SSF51735">
    <property type="entry name" value="NAD(P)-binding Rossmann-fold domains"/>
    <property type="match status" value="1"/>
</dbReference>
<sequence length="156" mass="15321">MFLAGHDGAGVHPVEGPGGRDPAVLQLRPVVQPGPAVPVGHRGHGGVAADLGVRAHGEVADVAYRRPVVVHVVAVVDHPGTGVDHAGSPARSARARAKPGSAAPDDIAAAAAFALGRDATFITGTDLLVDGGVVAALRSGRLTSRGAPKGGGTGGR</sequence>